<evidence type="ECO:0000313" key="3">
    <source>
        <dbReference type="EMBL" id="SUD90011.1"/>
    </source>
</evidence>
<dbReference type="EMBL" id="UGVC01000001">
    <property type="protein sequence ID" value="SUD90011.1"/>
    <property type="molecule type" value="Genomic_DNA"/>
</dbReference>
<dbReference type="STRING" id="1123034.GCA_000685805_01465"/>
<dbReference type="Proteomes" id="UP000254123">
    <property type="component" value="Unassembled WGS sequence"/>
</dbReference>
<organism evidence="3 4">
    <name type="scientific">Psychrobacter phenylpyruvicus</name>
    <dbReference type="NCBI Taxonomy" id="29432"/>
    <lineage>
        <taxon>Bacteria</taxon>
        <taxon>Pseudomonadati</taxon>
        <taxon>Pseudomonadota</taxon>
        <taxon>Gammaproteobacteria</taxon>
        <taxon>Moraxellales</taxon>
        <taxon>Moraxellaceae</taxon>
        <taxon>Psychrobacter</taxon>
    </lineage>
</organism>
<sequence>MQRSILTTSFSLCLFLASSTVLASTGNMTKITYYETDGTLQNLSFWERATPRGTQVKPNDNIGYFNNSQSKQDIDILRYDDEKSYSLINLDSNQVINRINNKTYQNLSQAKNIKFYEFGKGIVESAIFMSNKGICQDFDSKNGINVDFVTNYYSNVYQNPNEFTTTFANIQIYKNSPSRLISEKIEAHSNNPATEQQLKQTIMAEKSQLLQADAGKLRSFIQYLCIGQLKQ</sequence>
<accession>A0A379LHS5</accession>
<keyword evidence="4" id="KW-1185">Reference proteome</keyword>
<name>A0A379LHS5_9GAMM</name>
<dbReference type="RefSeq" id="WP_028858984.1">
    <property type="nucleotide sequence ID" value="NZ_CAJHAQ010000001.1"/>
</dbReference>
<dbReference type="InterPro" id="IPR058408">
    <property type="entry name" value="DUF8095"/>
</dbReference>
<proteinExistence type="predicted"/>
<protein>
    <recommendedName>
        <fullName evidence="2">DUF8095 domain-containing protein</fullName>
    </recommendedName>
</protein>
<gene>
    <name evidence="3" type="ORF">NCTC10526_00326</name>
</gene>
<dbReference type="AlphaFoldDB" id="A0A379LHS5"/>
<evidence type="ECO:0000256" key="1">
    <source>
        <dbReference type="SAM" id="SignalP"/>
    </source>
</evidence>
<reference evidence="3 4" key="1">
    <citation type="submission" date="2018-06" db="EMBL/GenBank/DDBJ databases">
        <authorList>
            <consortium name="Pathogen Informatics"/>
            <person name="Doyle S."/>
        </authorList>
    </citation>
    <scope>NUCLEOTIDE SEQUENCE [LARGE SCALE GENOMIC DNA]</scope>
    <source>
        <strain evidence="3 4">NCTC10526</strain>
    </source>
</reference>
<evidence type="ECO:0000259" key="2">
    <source>
        <dbReference type="Pfam" id="PF26367"/>
    </source>
</evidence>
<feature type="signal peptide" evidence="1">
    <location>
        <begin position="1"/>
        <end position="23"/>
    </location>
</feature>
<feature type="chain" id="PRO_5017036688" description="DUF8095 domain-containing protein" evidence="1">
    <location>
        <begin position="24"/>
        <end position="231"/>
    </location>
</feature>
<evidence type="ECO:0000313" key="4">
    <source>
        <dbReference type="Proteomes" id="UP000254123"/>
    </source>
</evidence>
<dbReference type="Pfam" id="PF26367">
    <property type="entry name" value="DUF8095"/>
    <property type="match status" value="1"/>
</dbReference>
<feature type="domain" description="DUF8095" evidence="2">
    <location>
        <begin position="85"/>
        <end position="221"/>
    </location>
</feature>
<keyword evidence="1" id="KW-0732">Signal</keyword>